<evidence type="ECO:0000256" key="1">
    <source>
        <dbReference type="ARBA" id="ARBA00022553"/>
    </source>
</evidence>
<dbReference type="STRING" id="1122619.GCA_000373745_01995"/>
<dbReference type="PROSITE" id="PS50110">
    <property type="entry name" value="RESPONSE_REGULATORY"/>
    <property type="match status" value="1"/>
</dbReference>
<dbReference type="Pfam" id="PF00072">
    <property type="entry name" value="Response_reg"/>
    <property type="match status" value="1"/>
</dbReference>
<dbReference type="AlphaFoldDB" id="A0A378XI28"/>
<dbReference type="Gene3D" id="3.40.50.2300">
    <property type="match status" value="1"/>
</dbReference>
<dbReference type="EMBL" id="UGSB01000001">
    <property type="protein sequence ID" value="SUA55632.1"/>
    <property type="molecule type" value="Genomic_DNA"/>
</dbReference>
<dbReference type="PROSITE" id="PS00622">
    <property type="entry name" value="HTH_LUXR_1"/>
    <property type="match status" value="1"/>
</dbReference>
<dbReference type="OrthoDB" id="3374006at2"/>
<keyword evidence="9" id="KW-1185">Reference proteome</keyword>
<dbReference type="RefSeq" id="WP_018575175.1">
    <property type="nucleotide sequence ID" value="NZ_CP065725.1"/>
</dbReference>
<reference evidence="7 8" key="1">
    <citation type="submission" date="2018-06" db="EMBL/GenBank/DDBJ databases">
        <authorList>
            <consortium name="Pathogen Informatics"/>
            <person name="Doyle S."/>
        </authorList>
    </citation>
    <scope>NUCLEOTIDE SEQUENCE [LARGE SCALE GENOMIC DNA]</scope>
    <source>
        <strain evidence="7 8">NCTC11997</strain>
    </source>
</reference>
<reference evidence="6 9" key="2">
    <citation type="submission" date="2020-12" db="EMBL/GenBank/DDBJ databases">
        <title>FDA dAtabase for Regulatory Grade micrObial Sequences (FDA-ARGOS): Supporting development and validation of Infectious Disease Dx tests.</title>
        <authorList>
            <person name="Sproer C."/>
            <person name="Gronow S."/>
            <person name="Severitt S."/>
            <person name="Schroder I."/>
            <person name="Tallon L."/>
            <person name="Sadzewicz L."/>
            <person name="Zhao X."/>
            <person name="Boylan J."/>
            <person name="Ott S."/>
            <person name="Bowen H."/>
            <person name="Vavikolanu K."/>
            <person name="Mehta A."/>
            <person name="Aluvathingal J."/>
            <person name="Nadendla S."/>
            <person name="Lowell S."/>
            <person name="Myers T."/>
            <person name="Yan Y."/>
            <person name="Sichtig H."/>
        </authorList>
    </citation>
    <scope>NUCLEOTIDE SEQUENCE [LARGE SCALE GENOMIC DNA]</scope>
    <source>
        <strain evidence="6 9">FDAARGOS_872</strain>
    </source>
</reference>
<feature type="domain" description="Response regulatory" evidence="5">
    <location>
        <begin position="3"/>
        <end position="120"/>
    </location>
</feature>
<dbReference type="InterPro" id="IPR011006">
    <property type="entry name" value="CheY-like_superfamily"/>
</dbReference>
<dbReference type="PRINTS" id="PR00038">
    <property type="entry name" value="HTHLUXR"/>
</dbReference>
<dbReference type="Proteomes" id="UP000254603">
    <property type="component" value="Unassembled WGS sequence"/>
</dbReference>
<evidence type="ECO:0000313" key="8">
    <source>
        <dbReference type="Proteomes" id="UP000254603"/>
    </source>
</evidence>
<dbReference type="GO" id="GO:0006355">
    <property type="term" value="P:regulation of DNA-templated transcription"/>
    <property type="evidence" value="ECO:0007669"/>
    <property type="project" value="InterPro"/>
</dbReference>
<dbReference type="PANTHER" id="PTHR45566">
    <property type="entry name" value="HTH-TYPE TRANSCRIPTIONAL REGULATOR YHJB-RELATED"/>
    <property type="match status" value="1"/>
</dbReference>
<dbReference type="PROSITE" id="PS50043">
    <property type="entry name" value="HTH_LUXR_2"/>
    <property type="match status" value="1"/>
</dbReference>
<dbReference type="GO" id="GO:0003677">
    <property type="term" value="F:DNA binding"/>
    <property type="evidence" value="ECO:0007669"/>
    <property type="project" value="UniProtKB-KW"/>
</dbReference>
<keyword evidence="1 3" id="KW-0597">Phosphoprotein</keyword>
<dbReference type="SMART" id="SM00421">
    <property type="entry name" value="HTH_LUXR"/>
    <property type="match status" value="1"/>
</dbReference>
<dbReference type="EMBL" id="CP065725">
    <property type="protein sequence ID" value="QPT39323.1"/>
    <property type="molecule type" value="Genomic_DNA"/>
</dbReference>
<dbReference type="InterPro" id="IPR001789">
    <property type="entry name" value="Sig_transdc_resp-reg_receiver"/>
</dbReference>
<dbReference type="CDD" id="cd17535">
    <property type="entry name" value="REC_NarL-like"/>
    <property type="match status" value="1"/>
</dbReference>
<evidence type="ECO:0000259" key="5">
    <source>
        <dbReference type="PROSITE" id="PS50110"/>
    </source>
</evidence>
<dbReference type="GO" id="GO:0000160">
    <property type="term" value="P:phosphorelay signal transduction system"/>
    <property type="evidence" value="ECO:0007669"/>
    <property type="project" value="InterPro"/>
</dbReference>
<keyword evidence="2" id="KW-0238">DNA-binding</keyword>
<dbReference type="CDD" id="cd06170">
    <property type="entry name" value="LuxR_C_like"/>
    <property type="match status" value="1"/>
</dbReference>
<evidence type="ECO:0000256" key="2">
    <source>
        <dbReference type="ARBA" id="ARBA00023125"/>
    </source>
</evidence>
<dbReference type="SUPFAM" id="SSF52172">
    <property type="entry name" value="CheY-like"/>
    <property type="match status" value="1"/>
</dbReference>
<organism evidence="7 8">
    <name type="scientific">Oligella ureolytica</name>
    <dbReference type="NCBI Taxonomy" id="90244"/>
    <lineage>
        <taxon>Bacteria</taxon>
        <taxon>Pseudomonadati</taxon>
        <taxon>Pseudomonadota</taxon>
        <taxon>Betaproteobacteria</taxon>
        <taxon>Burkholderiales</taxon>
        <taxon>Alcaligenaceae</taxon>
        <taxon>Oligella</taxon>
    </lineage>
</organism>
<evidence type="ECO:0000313" key="6">
    <source>
        <dbReference type="EMBL" id="QPT39323.1"/>
    </source>
</evidence>
<evidence type="ECO:0000256" key="3">
    <source>
        <dbReference type="PROSITE-ProRule" id="PRU00169"/>
    </source>
</evidence>
<dbReference type="InterPro" id="IPR016032">
    <property type="entry name" value="Sig_transdc_resp-reg_C-effctor"/>
</dbReference>
<dbReference type="PANTHER" id="PTHR45566:SF1">
    <property type="entry name" value="HTH-TYPE TRANSCRIPTIONAL REGULATOR YHJB-RELATED"/>
    <property type="match status" value="1"/>
</dbReference>
<dbReference type="Pfam" id="PF00196">
    <property type="entry name" value="GerE"/>
    <property type="match status" value="1"/>
</dbReference>
<evidence type="ECO:0000313" key="9">
    <source>
        <dbReference type="Proteomes" id="UP000594903"/>
    </source>
</evidence>
<proteinExistence type="predicted"/>
<protein>
    <submittedName>
        <fullName evidence="7">Probable transcriptional regulatory protein NarL</fullName>
    </submittedName>
    <submittedName>
        <fullName evidence="6">Response regulator transcription factor</fullName>
    </submittedName>
</protein>
<accession>A0A378XI28</accession>
<gene>
    <name evidence="7" type="primary">narL</name>
    <name evidence="6" type="ORF">I6G29_09080</name>
    <name evidence="7" type="ORF">NCTC11997_01880</name>
</gene>
<sequence length="223" mass="24721">MNELLIADDHPLFREALRGLVGKHYPSANIYEAENTDSLFALVDAHAEADLLLLDLNMPGAEGYSSLVFLRSHHPQLPIAIISAHEDPVLMRRAVDHGAMGYIPKSADTDMLCEAIDQILMGNIWLPKNAQSTPAVSSKEKEAAKLVSQLTPQQLRVLQKVTSGQLNKQIAYDLGVSETTIKTHMTAILRKLGVNNRTQAVLLAYELELQNKTEQELLDFLDE</sequence>
<dbReference type="SUPFAM" id="SSF46894">
    <property type="entry name" value="C-terminal effector domain of the bipartite response regulators"/>
    <property type="match status" value="1"/>
</dbReference>
<evidence type="ECO:0000259" key="4">
    <source>
        <dbReference type="PROSITE" id="PS50043"/>
    </source>
</evidence>
<dbReference type="Proteomes" id="UP000594903">
    <property type="component" value="Chromosome"/>
</dbReference>
<evidence type="ECO:0000313" key="7">
    <source>
        <dbReference type="EMBL" id="SUA55632.1"/>
    </source>
</evidence>
<feature type="domain" description="HTH luxR-type" evidence="4">
    <location>
        <begin position="143"/>
        <end position="208"/>
    </location>
</feature>
<feature type="modified residue" description="4-aspartylphosphate" evidence="3">
    <location>
        <position position="55"/>
    </location>
</feature>
<dbReference type="InterPro" id="IPR051015">
    <property type="entry name" value="EvgA-like"/>
</dbReference>
<dbReference type="InterPro" id="IPR000792">
    <property type="entry name" value="Tscrpt_reg_LuxR_C"/>
</dbReference>
<dbReference type="SMART" id="SM00448">
    <property type="entry name" value="REC"/>
    <property type="match status" value="1"/>
</dbReference>
<name>A0A378XI28_9BURK</name>
<dbReference type="InterPro" id="IPR058245">
    <property type="entry name" value="NreC/VraR/RcsB-like_REC"/>
</dbReference>